<keyword evidence="6 8" id="KW-1133">Transmembrane helix</keyword>
<dbReference type="PANTHER" id="PTHR32063">
    <property type="match status" value="1"/>
</dbReference>
<feature type="transmembrane region" description="Helical" evidence="8">
    <location>
        <begin position="462"/>
        <end position="481"/>
    </location>
</feature>
<dbReference type="Gene3D" id="3.30.2090.10">
    <property type="entry name" value="Multidrug efflux transporter AcrB TolC docking domain, DN and DC subdomains"/>
    <property type="match status" value="2"/>
</dbReference>
<dbReference type="SUPFAM" id="SSF82693">
    <property type="entry name" value="Multidrug efflux transporter AcrB pore domain, PN1, PN2, PC1 and PC2 subdomains"/>
    <property type="match status" value="3"/>
</dbReference>
<evidence type="ECO:0000256" key="2">
    <source>
        <dbReference type="ARBA" id="ARBA00022448"/>
    </source>
</evidence>
<feature type="transmembrane region" description="Helical" evidence="8">
    <location>
        <begin position="874"/>
        <end position="894"/>
    </location>
</feature>
<keyword evidence="3" id="KW-1003">Cell membrane</keyword>
<feature type="transmembrane region" description="Helical" evidence="8">
    <location>
        <begin position="977"/>
        <end position="1003"/>
    </location>
</feature>
<dbReference type="AlphaFoldDB" id="M4VFN0"/>
<dbReference type="EMBL" id="CP003538">
    <property type="protein sequence ID" value="AGH97993.1"/>
    <property type="molecule type" value="Genomic_DNA"/>
</dbReference>
<accession>M4VFN0</accession>
<dbReference type="Gene3D" id="1.20.1640.10">
    <property type="entry name" value="Multidrug efflux transporter AcrB transmembrane domain"/>
    <property type="match status" value="2"/>
</dbReference>
<dbReference type="HOGENOM" id="CLU_002755_1_2_5"/>
<dbReference type="InterPro" id="IPR027463">
    <property type="entry name" value="AcrB_DN_DC_subdom"/>
</dbReference>
<feature type="transmembrane region" description="Helical" evidence="8">
    <location>
        <begin position="523"/>
        <end position="542"/>
    </location>
</feature>
<keyword evidence="5 8" id="KW-0812">Transmembrane</keyword>
<evidence type="ECO:0000313" key="10">
    <source>
        <dbReference type="Proteomes" id="UP000011932"/>
    </source>
</evidence>
<comment type="subcellular location">
    <subcellularLocation>
        <location evidence="1">Cell inner membrane</location>
        <topology evidence="1">Multi-pass membrane protein</topology>
    </subcellularLocation>
</comment>
<dbReference type="Gene3D" id="3.30.70.1440">
    <property type="entry name" value="Multidrug efflux transporter AcrB pore domain"/>
    <property type="match status" value="1"/>
</dbReference>
<dbReference type="OrthoDB" id="9806532at2"/>
<feature type="transmembrane region" description="Helical" evidence="8">
    <location>
        <begin position="430"/>
        <end position="450"/>
    </location>
</feature>
<evidence type="ECO:0000256" key="1">
    <source>
        <dbReference type="ARBA" id="ARBA00004429"/>
    </source>
</evidence>
<dbReference type="RefSeq" id="WP_015467531.1">
    <property type="nucleotide sequence ID" value="NC_020812.1"/>
</dbReference>
<evidence type="ECO:0000256" key="5">
    <source>
        <dbReference type="ARBA" id="ARBA00022692"/>
    </source>
</evidence>
<dbReference type="STRING" id="349215.A11S_1179"/>
<dbReference type="SUPFAM" id="SSF82714">
    <property type="entry name" value="Multidrug efflux transporter AcrB TolC docking domain, DN and DC subdomains"/>
    <property type="match status" value="2"/>
</dbReference>
<evidence type="ECO:0000256" key="6">
    <source>
        <dbReference type="ARBA" id="ARBA00022989"/>
    </source>
</evidence>
<dbReference type="FunFam" id="3.30.70.1430:FF:000001">
    <property type="entry name" value="Efflux pump membrane transporter"/>
    <property type="match status" value="1"/>
</dbReference>
<feature type="transmembrane region" description="Helical" evidence="8">
    <location>
        <begin position="900"/>
        <end position="924"/>
    </location>
</feature>
<dbReference type="GO" id="GO:0005886">
    <property type="term" value="C:plasma membrane"/>
    <property type="evidence" value="ECO:0007669"/>
    <property type="project" value="UniProtKB-SubCell"/>
</dbReference>
<dbReference type="GO" id="GO:0042910">
    <property type="term" value="F:xenobiotic transmembrane transporter activity"/>
    <property type="evidence" value="ECO:0007669"/>
    <property type="project" value="TreeGrafter"/>
</dbReference>
<name>M4VFN0_9BACT</name>
<feature type="transmembrane region" description="Helical" evidence="8">
    <location>
        <begin position="949"/>
        <end position="971"/>
    </location>
</feature>
<dbReference type="InterPro" id="IPR001036">
    <property type="entry name" value="Acrflvin-R"/>
</dbReference>
<dbReference type="KEGG" id="man:A11S_1179"/>
<keyword evidence="2" id="KW-0813">Transport</keyword>
<dbReference type="Pfam" id="PF00873">
    <property type="entry name" value="ACR_tran"/>
    <property type="match status" value="1"/>
</dbReference>
<dbReference type="Gene3D" id="3.30.70.1430">
    <property type="entry name" value="Multidrug efflux transporter AcrB pore domain"/>
    <property type="match status" value="2"/>
</dbReference>
<dbReference type="PATRIC" id="fig|349215.9.peg.1136"/>
<dbReference type="PANTHER" id="PTHR32063:SF14">
    <property type="entry name" value="BLL4319 PROTEIN"/>
    <property type="match status" value="1"/>
</dbReference>
<gene>
    <name evidence="9" type="ORF">A11S_1179</name>
</gene>
<dbReference type="SUPFAM" id="SSF82866">
    <property type="entry name" value="Multidrug efflux transporter AcrB transmembrane domain"/>
    <property type="match status" value="2"/>
</dbReference>
<evidence type="ECO:0000313" key="9">
    <source>
        <dbReference type="EMBL" id="AGH97993.1"/>
    </source>
</evidence>
<protein>
    <submittedName>
        <fullName evidence="9">RND multidrug efflux transporter, Acriflavin resistance protein</fullName>
    </submittedName>
</protein>
<evidence type="ECO:0000256" key="4">
    <source>
        <dbReference type="ARBA" id="ARBA00022519"/>
    </source>
</evidence>
<organism evidence="9 10">
    <name type="scientific">Micavibrio aeruginosavorus EPB</name>
    <dbReference type="NCBI Taxonomy" id="349215"/>
    <lineage>
        <taxon>Bacteria</taxon>
        <taxon>Pseudomonadati</taxon>
        <taxon>Bdellovibrionota</taxon>
        <taxon>Bdellovibrionia</taxon>
        <taxon>Bdellovibrionales</taxon>
        <taxon>Pseudobdellovibrionaceae</taxon>
        <taxon>Micavibrio</taxon>
    </lineage>
</organism>
<reference evidence="9 10" key="1">
    <citation type="journal article" date="2013" name="ISME J.">
        <title>By their genes ye shall know them: genomic signatures of predatory bacteria.</title>
        <authorList>
            <person name="Pasternak Z."/>
            <person name="Pietrokovski S."/>
            <person name="Rotem O."/>
            <person name="Gophna U."/>
            <person name="Lurie-Weinberger M.N."/>
            <person name="Jurkevitch E."/>
        </authorList>
    </citation>
    <scope>NUCLEOTIDE SEQUENCE [LARGE SCALE GENOMIC DNA]</scope>
    <source>
        <strain evidence="9">EPB</strain>
    </source>
</reference>
<dbReference type="Proteomes" id="UP000011932">
    <property type="component" value="Chromosome"/>
</dbReference>
<feature type="transmembrane region" description="Helical" evidence="8">
    <location>
        <begin position="332"/>
        <end position="352"/>
    </location>
</feature>
<dbReference type="PRINTS" id="PR00702">
    <property type="entry name" value="ACRIFLAVINRP"/>
</dbReference>
<dbReference type="Gene3D" id="3.30.70.1320">
    <property type="entry name" value="Multidrug efflux transporter AcrB pore domain like"/>
    <property type="match status" value="1"/>
</dbReference>
<keyword evidence="7 8" id="KW-0472">Membrane</keyword>
<keyword evidence="4" id="KW-0997">Cell inner membrane</keyword>
<feature type="transmembrane region" description="Helical" evidence="8">
    <location>
        <begin position="848"/>
        <end position="867"/>
    </location>
</feature>
<proteinExistence type="predicted"/>
<sequence>MNLPALCINRPVFATVMSLMLVLIGLISYDRLTVREYPNIDEPIVTVSTTYGGASAEIIESQITQPLEDSLSGIEGIQYITSVSREERSQITVTFQVDRDVDVAANDVRDRVSRARNDLPDDVDEPVIAKVEADAQPIIYLAFSSDRMSSLDVSDYVDRNVKDRLQIIPGVAEANILGERRYSMRLWLDRARLAAYNITVQDVENALRQQNIEIPAGRIESVEREYTVLSETDLRTVQQFENMILRQDSGYLVRLRDVARVELGPEDERRITRFNGESAVAIGIVKQSVANPLEVSQALRTLLPELETQLPEGMRVAIAYDSSIFIEESIKAVYHTIGEAVVLVALVVFFFLRTGRATIIPLVTIPVSLIGAMAMMYVFGFSINTLTLLAMVLAIGLVVDDAIVMLENIYRHIEMGKKPIEAAMQGSKEIVFAIVAMTITLATVYAPIGFMEGRTGRLFTEFALTLAGAVLVSGFVALTLTPMMCSRMLKHEEKHSWFYRFSENLLNGLTNAYKRSLEAVLNVRPLVIVVGLAVAGLAGWLFTQIPSELSPTEDRGNIVAIASAPEGASIEYTDRYVRQMEELANTLPEVNRVFAVVGFPQVSNGRMFIRMEDWADRDRSQQDMAAELAPKMRQIPGVMAFPTNPPSLGQRAGTKPVQVVVMSTDTYQEINALAEQIIDRVADHPSMSGIETDLKLNKPQLRVDVDRDKSADLGIDAATLGRTMETMLGGRQVTRFKREGKQYDVILQVADVDRKNPQDITNIYVRGQGGDMVPLSNLITVQESVAPRELNHFNKLRAVTITANVNDGYTLGEALAVIEKAANDVLPASAQLDYNGISREFKESSSSLYVTFVLALFFIYLVLAAQFESFRDPFIIMLTVPLSMTGALLALYFTNGTLNVYSQIGLVTLIGLITKHGILIVEFANQAQEAGKRRAEAVVDAAIQRLRPILMTTGAMVLGALPLALASGAGAESRQSIGWVIVGGLLVGTLFTLYVIPTVYTYLSSRKWTHAANTDAAPIAAE</sequence>
<dbReference type="FunFam" id="1.20.1640.10:FF:000001">
    <property type="entry name" value="Efflux pump membrane transporter"/>
    <property type="match status" value="1"/>
</dbReference>
<feature type="transmembrane region" description="Helical" evidence="8">
    <location>
        <begin position="359"/>
        <end position="380"/>
    </location>
</feature>
<feature type="transmembrane region" description="Helical" evidence="8">
    <location>
        <begin position="12"/>
        <end position="29"/>
    </location>
</feature>
<evidence type="ECO:0000256" key="7">
    <source>
        <dbReference type="ARBA" id="ARBA00023136"/>
    </source>
</evidence>
<evidence type="ECO:0000256" key="3">
    <source>
        <dbReference type="ARBA" id="ARBA00022475"/>
    </source>
</evidence>
<feature type="transmembrane region" description="Helical" evidence="8">
    <location>
        <begin position="386"/>
        <end position="410"/>
    </location>
</feature>
<evidence type="ECO:0000256" key="8">
    <source>
        <dbReference type="SAM" id="Phobius"/>
    </source>
</evidence>